<sequence>MKLLDALHWRYATKKFDSSKKVSEENLQKILKAAYLAPSSSGLQPYKVIVIKDQTLKEKLVPIFSNQQQIADSTYVLVFAAWDNYTEQNMETIFHRTVSERGLPENAMDDYKNMLKGAYLKREAEANFAHTARQAYISFGLALAAAAELEIDATPMEGFNNEQLDEALGLKELNLKSVVAMPLGYRDSSGDWLVNLKKVRQPEEEFFIYK</sequence>
<evidence type="ECO:0000256" key="1">
    <source>
        <dbReference type="ARBA" id="ARBA00001917"/>
    </source>
</evidence>
<dbReference type="CDD" id="cd02149">
    <property type="entry name" value="NfsB-like"/>
    <property type="match status" value="1"/>
</dbReference>
<dbReference type="PANTHER" id="PTHR43673">
    <property type="entry name" value="NAD(P)H NITROREDUCTASE YDGI-RELATED"/>
    <property type="match status" value="1"/>
</dbReference>
<protein>
    <submittedName>
        <fullName evidence="8">NAD(P)H-dependent oxidoreductase</fullName>
    </submittedName>
</protein>
<dbReference type="InterPro" id="IPR029479">
    <property type="entry name" value="Nitroreductase"/>
</dbReference>
<comment type="cofactor">
    <cofactor evidence="1">
        <name>FMN</name>
        <dbReference type="ChEBI" id="CHEBI:58210"/>
    </cofactor>
</comment>
<comment type="similarity">
    <text evidence="2">Belongs to the nitroreductase family.</text>
</comment>
<dbReference type="Pfam" id="PF00881">
    <property type="entry name" value="Nitroreductase"/>
    <property type="match status" value="1"/>
</dbReference>
<evidence type="ECO:0000256" key="5">
    <source>
        <dbReference type="ARBA" id="ARBA00022857"/>
    </source>
</evidence>
<keyword evidence="4" id="KW-0288">FMN</keyword>
<dbReference type="RefSeq" id="WP_069215347.1">
    <property type="nucleotide sequence ID" value="NZ_CP016378.1"/>
</dbReference>
<keyword evidence="3" id="KW-0285">Flavoprotein</keyword>
<dbReference type="STRING" id="238.BBD35_03550"/>
<evidence type="ECO:0000259" key="7">
    <source>
        <dbReference type="Pfam" id="PF00881"/>
    </source>
</evidence>
<evidence type="ECO:0000313" key="8">
    <source>
        <dbReference type="EMBL" id="OOH97797.1"/>
    </source>
</evidence>
<comment type="caution">
    <text evidence="8">The sequence shown here is derived from an EMBL/GenBank/DDBJ whole genome shotgun (WGS) entry which is preliminary data.</text>
</comment>
<organism evidence="8 9">
    <name type="scientific">Elizabethkingia meningoseptica</name>
    <name type="common">Chryseobacterium meningosepticum</name>
    <dbReference type="NCBI Taxonomy" id="238"/>
    <lineage>
        <taxon>Bacteria</taxon>
        <taxon>Pseudomonadati</taxon>
        <taxon>Bacteroidota</taxon>
        <taxon>Flavobacteriia</taxon>
        <taxon>Flavobacteriales</taxon>
        <taxon>Weeksellaceae</taxon>
        <taxon>Elizabethkingia</taxon>
    </lineage>
</organism>
<keyword evidence="9" id="KW-1185">Reference proteome</keyword>
<feature type="domain" description="Nitroreductase" evidence="7">
    <location>
        <begin position="9"/>
        <end position="185"/>
    </location>
</feature>
<dbReference type="GO" id="GO:0016491">
    <property type="term" value="F:oxidoreductase activity"/>
    <property type="evidence" value="ECO:0007669"/>
    <property type="project" value="UniProtKB-KW"/>
</dbReference>
<dbReference type="eggNOG" id="COG0778">
    <property type="taxonomic scope" value="Bacteria"/>
</dbReference>
<evidence type="ECO:0000256" key="2">
    <source>
        <dbReference type="ARBA" id="ARBA00007118"/>
    </source>
</evidence>
<keyword evidence="6" id="KW-0560">Oxidoreductase</keyword>
<dbReference type="EMBL" id="MPOG01000001">
    <property type="protein sequence ID" value="OOH97797.1"/>
    <property type="molecule type" value="Genomic_DNA"/>
</dbReference>
<dbReference type="InterPro" id="IPR033878">
    <property type="entry name" value="NfsB-like"/>
</dbReference>
<dbReference type="PANTHER" id="PTHR43673:SF2">
    <property type="entry name" value="NITROREDUCTASE"/>
    <property type="match status" value="1"/>
</dbReference>
<evidence type="ECO:0000256" key="3">
    <source>
        <dbReference type="ARBA" id="ARBA00022630"/>
    </source>
</evidence>
<dbReference type="AlphaFoldDB" id="A0A1V3U4G2"/>
<reference evidence="8 9" key="1">
    <citation type="submission" date="2016-11" db="EMBL/GenBank/DDBJ databases">
        <title>Genome sequence and comparative genomic analysis of clinical strain Elizabethkingia meningoseptica 61421 PRCM.</title>
        <authorList>
            <person name="Wang M."/>
            <person name="Hu S."/>
            <person name="Cao L."/>
            <person name="Jiang T."/>
            <person name="Zhou Y."/>
            <person name="Ming D."/>
        </authorList>
    </citation>
    <scope>NUCLEOTIDE SEQUENCE [LARGE SCALE GENOMIC DNA]</scope>
    <source>
        <strain evidence="8 9">61421 PRCM</strain>
    </source>
</reference>
<gene>
    <name evidence="8" type="ORF">BMF97_00560</name>
</gene>
<dbReference type="InterPro" id="IPR000415">
    <property type="entry name" value="Nitroreductase-like"/>
</dbReference>
<evidence type="ECO:0000313" key="9">
    <source>
        <dbReference type="Proteomes" id="UP000188947"/>
    </source>
</evidence>
<evidence type="ECO:0000256" key="6">
    <source>
        <dbReference type="ARBA" id="ARBA00023002"/>
    </source>
</evidence>
<name>A0A1V3U4G2_ELIME</name>
<proteinExistence type="inferred from homology"/>
<keyword evidence="5" id="KW-0521">NADP</keyword>
<dbReference type="SUPFAM" id="SSF55469">
    <property type="entry name" value="FMN-dependent nitroreductase-like"/>
    <property type="match status" value="1"/>
</dbReference>
<dbReference type="Proteomes" id="UP000188947">
    <property type="component" value="Unassembled WGS sequence"/>
</dbReference>
<dbReference type="Gene3D" id="3.40.109.10">
    <property type="entry name" value="NADH Oxidase"/>
    <property type="match status" value="1"/>
</dbReference>
<dbReference type="OrthoDB" id="9809288at2"/>
<accession>A0A1V3U4G2</accession>
<evidence type="ECO:0000256" key="4">
    <source>
        <dbReference type="ARBA" id="ARBA00022643"/>
    </source>
</evidence>